<dbReference type="OrthoDB" id="4428026at2"/>
<dbReference type="GO" id="GO:0016020">
    <property type="term" value="C:membrane"/>
    <property type="evidence" value="ECO:0007669"/>
    <property type="project" value="UniProtKB-SubCell"/>
</dbReference>
<protein>
    <recommendedName>
        <fullName evidence="7">DUF726 domain-containing protein</fullName>
    </recommendedName>
</protein>
<dbReference type="InterPro" id="IPR007941">
    <property type="entry name" value="DUF726"/>
</dbReference>
<keyword evidence="3" id="KW-1133">Transmembrane helix</keyword>
<name>A0A285V842_9ACTN</name>
<gene>
    <name evidence="5" type="ORF">SAMN05660748_3030</name>
</gene>
<dbReference type="PANTHER" id="PTHR17920:SF3">
    <property type="entry name" value="TRANSMEMBRANE AND COILED-COIL DOMAIN-CONTAINING PROTEIN 4"/>
    <property type="match status" value="1"/>
</dbReference>
<keyword evidence="2" id="KW-0812">Transmembrane</keyword>
<dbReference type="Proteomes" id="UP000219435">
    <property type="component" value="Unassembled WGS sequence"/>
</dbReference>
<evidence type="ECO:0000256" key="4">
    <source>
        <dbReference type="ARBA" id="ARBA00023136"/>
    </source>
</evidence>
<organism evidence="5 6">
    <name type="scientific">Blastococcus aggregatus</name>
    <dbReference type="NCBI Taxonomy" id="38502"/>
    <lineage>
        <taxon>Bacteria</taxon>
        <taxon>Bacillati</taxon>
        <taxon>Actinomycetota</taxon>
        <taxon>Actinomycetes</taxon>
        <taxon>Geodermatophilales</taxon>
        <taxon>Geodermatophilaceae</taxon>
        <taxon>Blastococcus</taxon>
    </lineage>
</organism>
<sequence>MHELNYLPRSGGFEVRLDVGHHELVARGTGPDDAHPEVLGSTELADNVALVALVLGYAANELGFRRSRSPEKRAGHREAADVERKDALALADFVVRLGERTVRAWCSGCFSETAHRHVQGSDRPKRTYLCQECGTPTVDCGVLGCSHRAVIRPRARIRFGYCAEHRHAIPSFEKLHAPIPSLGDYGDFLKHEVRNAERIAKVTGGTIGAAAVVAPLAFFAAPAIGAALGGSVFGGTLTGAAATSHGLAMLGGGAVAAGGLGMAGGTAVVTATGTALGGALGAATVAAYAGDDRSFAIELVRPGSGTPVVFATGFLTEGQSAWSDWRRLIDTRYPDAPVYQVHWGAKELKDLAGLLVTNGGKAAVRAALLQGARRGSKVAALPGLGWVLGIHGAATNPWTVAKTRAGMTGAALAELIARTQEGPYVLMGHSLGARVMVTTALTLATRPGTPRIQTMHLLGAAVGRRGHWHGLEAAVRDRVWNYWSTNDQVLRWVYKLAELGEVAVGETGFGSARPRLKDRNVSGQVTGHSAYVSKVTLQA</sequence>
<evidence type="ECO:0000256" key="3">
    <source>
        <dbReference type="ARBA" id="ARBA00022989"/>
    </source>
</evidence>
<evidence type="ECO:0000313" key="5">
    <source>
        <dbReference type="EMBL" id="SOC50284.1"/>
    </source>
</evidence>
<dbReference type="RefSeq" id="WP_141437143.1">
    <property type="nucleotide sequence ID" value="NZ_OBQI01000004.1"/>
</dbReference>
<keyword evidence="6" id="KW-1185">Reference proteome</keyword>
<evidence type="ECO:0000313" key="6">
    <source>
        <dbReference type="Proteomes" id="UP000219435"/>
    </source>
</evidence>
<accession>A0A285V842</accession>
<dbReference type="Gene3D" id="3.40.50.1820">
    <property type="entry name" value="alpha/beta hydrolase"/>
    <property type="match status" value="1"/>
</dbReference>
<dbReference type="PANTHER" id="PTHR17920">
    <property type="entry name" value="TRANSMEMBRANE AND COILED-COIL DOMAIN-CONTAINING PROTEIN 4 TMCO4"/>
    <property type="match status" value="1"/>
</dbReference>
<evidence type="ECO:0008006" key="7">
    <source>
        <dbReference type="Google" id="ProtNLM"/>
    </source>
</evidence>
<dbReference type="EMBL" id="OBQI01000004">
    <property type="protein sequence ID" value="SOC50284.1"/>
    <property type="molecule type" value="Genomic_DNA"/>
</dbReference>
<evidence type="ECO:0000256" key="2">
    <source>
        <dbReference type="ARBA" id="ARBA00022692"/>
    </source>
</evidence>
<reference evidence="6" key="1">
    <citation type="submission" date="2017-08" db="EMBL/GenBank/DDBJ databases">
        <authorList>
            <person name="Varghese N."/>
            <person name="Submissions S."/>
        </authorList>
    </citation>
    <scope>NUCLEOTIDE SEQUENCE [LARGE SCALE GENOMIC DNA]</scope>
    <source>
        <strain evidence="6">DSM 4725</strain>
    </source>
</reference>
<evidence type="ECO:0000256" key="1">
    <source>
        <dbReference type="ARBA" id="ARBA00004141"/>
    </source>
</evidence>
<proteinExistence type="predicted"/>
<comment type="subcellular location">
    <subcellularLocation>
        <location evidence="1">Membrane</location>
        <topology evidence="1">Multi-pass membrane protein</topology>
    </subcellularLocation>
</comment>
<dbReference type="Pfam" id="PF05277">
    <property type="entry name" value="DUF726"/>
    <property type="match status" value="1"/>
</dbReference>
<dbReference type="SUPFAM" id="SSF53474">
    <property type="entry name" value="alpha/beta-Hydrolases"/>
    <property type="match status" value="1"/>
</dbReference>
<dbReference type="InterPro" id="IPR029058">
    <property type="entry name" value="AB_hydrolase_fold"/>
</dbReference>
<dbReference type="AlphaFoldDB" id="A0A285V842"/>
<keyword evidence="4" id="KW-0472">Membrane</keyword>